<dbReference type="EMBL" id="DRZC01000083">
    <property type="protein sequence ID" value="HHQ81096.1"/>
    <property type="molecule type" value="Genomic_DNA"/>
</dbReference>
<keyword evidence="1 5" id="KW-0436">Ligase</keyword>
<feature type="binding site" evidence="5">
    <location>
        <position position="50"/>
    </location>
    <ligand>
        <name>ATP</name>
        <dbReference type="ChEBI" id="CHEBI:30616"/>
    </ligand>
</feature>
<evidence type="ECO:0000256" key="1">
    <source>
        <dbReference type="ARBA" id="ARBA00022598"/>
    </source>
</evidence>
<comment type="subunit">
    <text evidence="5">Homodimer.</text>
</comment>
<comment type="caution">
    <text evidence="6">The sequence shown here is derived from an EMBL/GenBank/DDBJ whole genome shotgun (WGS) entry which is preliminary data.</text>
</comment>
<dbReference type="PANTHER" id="PTHR40695:SF1">
    <property type="entry name" value="4-PHOSPHOPANTOATE--BETA-ALANINE LIGASE"/>
    <property type="match status" value="1"/>
</dbReference>
<evidence type="ECO:0000256" key="2">
    <source>
        <dbReference type="ARBA" id="ARBA00022741"/>
    </source>
</evidence>
<evidence type="ECO:0000256" key="5">
    <source>
        <dbReference type="HAMAP-Rule" id="MF_02224"/>
    </source>
</evidence>
<dbReference type="PIRSF" id="PIRSF004853">
    <property type="entry name" value="UCP004853"/>
    <property type="match status" value="1"/>
</dbReference>
<proteinExistence type="inferred from homology"/>
<feature type="binding site" evidence="5">
    <location>
        <begin position="209"/>
        <end position="210"/>
    </location>
    <ligand>
        <name>ATP</name>
        <dbReference type="ChEBI" id="CHEBI:30616"/>
    </ligand>
</feature>
<dbReference type="PANTHER" id="PTHR40695">
    <property type="entry name" value="4-PHOSPHOPANTOATE--BETA-ALANINE LIGASE"/>
    <property type="match status" value="1"/>
</dbReference>
<name>A0A7J3ZLW2_9CREN</name>
<dbReference type="InterPro" id="IPR002855">
    <property type="entry name" value="PPS/PS"/>
</dbReference>
<dbReference type="GO" id="GO:0016881">
    <property type="term" value="F:acid-amino acid ligase activity"/>
    <property type="evidence" value="ECO:0007669"/>
    <property type="project" value="UniProtKB-UniRule"/>
</dbReference>
<reference evidence="6" key="1">
    <citation type="journal article" date="2020" name="mSystems">
        <title>Genome- and Community-Level Interaction Insights into Carbon Utilization and Element Cycling Functions of Hydrothermarchaeota in Hydrothermal Sediment.</title>
        <authorList>
            <person name="Zhou Z."/>
            <person name="Liu Y."/>
            <person name="Xu W."/>
            <person name="Pan J."/>
            <person name="Luo Z.H."/>
            <person name="Li M."/>
        </authorList>
    </citation>
    <scope>NUCLEOTIDE SEQUENCE [LARGE SCALE GENOMIC DNA]</scope>
    <source>
        <strain evidence="6">SpSt-1116</strain>
    </source>
</reference>
<dbReference type="HAMAP" id="MF_02224">
    <property type="entry name" value="PPS"/>
    <property type="match status" value="1"/>
</dbReference>
<keyword evidence="3 5" id="KW-0067">ATP-binding</keyword>
<feature type="binding site" evidence="5">
    <location>
        <begin position="197"/>
        <end position="198"/>
    </location>
    <ligand>
        <name>ATP</name>
        <dbReference type="ChEBI" id="CHEBI:30616"/>
    </ligand>
</feature>
<dbReference type="InterPro" id="IPR038138">
    <property type="entry name" value="PPS/PS_sf"/>
</dbReference>
<organism evidence="6">
    <name type="scientific">Fervidicoccus fontis</name>
    <dbReference type="NCBI Taxonomy" id="683846"/>
    <lineage>
        <taxon>Archaea</taxon>
        <taxon>Thermoproteota</taxon>
        <taxon>Thermoprotei</taxon>
        <taxon>Fervidicoccales</taxon>
        <taxon>Fervidicoccaceae</taxon>
        <taxon>Fervidicoccus</taxon>
    </lineage>
</organism>
<keyword evidence="2 5" id="KW-0547">Nucleotide-binding</keyword>
<protein>
    <recommendedName>
        <fullName evidence="5">4-phosphopantoate--beta-alanine ligase</fullName>
        <ecNumber evidence="5">6.3.2.36</ecNumber>
    </recommendedName>
    <alternativeName>
        <fullName evidence="5">Phosphopantothenate synthetase</fullName>
        <shortName evidence="5">PPS</shortName>
    </alternativeName>
</protein>
<dbReference type="AlphaFoldDB" id="A0A7J3ZLW2"/>
<dbReference type="UniPathway" id="UPA00241"/>
<comment type="function">
    <text evidence="5">Catalyzes the condensation of (R)-4-phosphopantoate and beta-alanine to 4'-phosphopantothenate in the CoA biosynthesis pathway.</text>
</comment>
<accession>A0A7J3ZLW2</accession>
<dbReference type="Gene3D" id="3.40.50.12640">
    <property type="entry name" value="Phosphopantoate/pantothenate synthetase"/>
    <property type="match status" value="1"/>
</dbReference>
<dbReference type="GO" id="GO:0015937">
    <property type="term" value="P:coenzyme A biosynthetic process"/>
    <property type="evidence" value="ECO:0007669"/>
    <property type="project" value="UniProtKB-UniRule"/>
</dbReference>
<feature type="binding site" evidence="5">
    <location>
        <position position="28"/>
    </location>
    <ligand>
        <name>ATP</name>
        <dbReference type="ChEBI" id="CHEBI:30616"/>
    </ligand>
</feature>
<dbReference type="NCBIfam" id="NF010324">
    <property type="entry name" value="PRK13761.1"/>
    <property type="match status" value="1"/>
</dbReference>
<dbReference type="EC" id="6.3.2.36" evidence="5"/>
<evidence type="ECO:0000256" key="4">
    <source>
        <dbReference type="ARBA" id="ARBA00022993"/>
    </source>
</evidence>
<keyword evidence="4 5" id="KW-0173">Coenzyme A biosynthesis</keyword>
<dbReference type="Pfam" id="PF02006">
    <property type="entry name" value="PPS_PS"/>
    <property type="match status" value="1"/>
</dbReference>
<feature type="binding site" evidence="5">
    <location>
        <begin position="191"/>
        <end position="193"/>
    </location>
    <ligand>
        <name>ATP</name>
        <dbReference type="ChEBI" id="CHEBI:30616"/>
    </ligand>
</feature>
<comment type="pathway">
    <text evidence="5">Cofactor biosynthesis; coenzyme A biosynthesis.</text>
</comment>
<evidence type="ECO:0000313" key="6">
    <source>
        <dbReference type="EMBL" id="HHQ81096.1"/>
    </source>
</evidence>
<sequence length="267" mass="29989">MCTDTNHEANGEFKIPKTHPRYRSLAERERLVSGFKRGIVVPQGLIAHGRGEAFDYLIGEKTLEPALKAIEAAAALLVISNYPIISVNGNAAALVGDDIVKLSNETGIPIEVNLFYRSEERVKKIVSFLRDKGAKNIIECRDVVVIPGLQSERGKVCEEGIWRADTVLLMMEDGDRTEALVRIGKRVIAVDLNPLSRTALKATITIVDNVTRAIPRLRKYVKRLSLKSRERLEELVKSYNNIENLSKMVWEIKNRLEGLSREMLKQA</sequence>
<dbReference type="GO" id="GO:0005524">
    <property type="term" value="F:ATP binding"/>
    <property type="evidence" value="ECO:0007669"/>
    <property type="project" value="UniProtKB-KW"/>
</dbReference>
<dbReference type="NCBIfam" id="NF041123">
    <property type="entry name" value="phpantohe_syn_Arch"/>
    <property type="match status" value="1"/>
</dbReference>
<comment type="catalytic activity">
    <reaction evidence="5">
        <text>(R)-4-phosphopantoate + beta-alanine + ATP = (R)-4'-phosphopantothenate + AMP + diphosphate + H(+)</text>
        <dbReference type="Rhea" id="RHEA:27930"/>
        <dbReference type="ChEBI" id="CHEBI:10986"/>
        <dbReference type="ChEBI" id="CHEBI:15378"/>
        <dbReference type="ChEBI" id="CHEBI:30616"/>
        <dbReference type="ChEBI" id="CHEBI:33019"/>
        <dbReference type="ChEBI" id="CHEBI:57966"/>
        <dbReference type="ChEBI" id="CHEBI:61294"/>
        <dbReference type="ChEBI" id="CHEBI:456215"/>
        <dbReference type="EC" id="6.3.2.36"/>
    </reaction>
</comment>
<comment type="similarity">
    <text evidence="5">Belongs to the archaeal phosphopantothenate synthetase family.</text>
</comment>
<gene>
    <name evidence="6" type="ORF">ENM78_06585</name>
</gene>
<evidence type="ECO:0000256" key="3">
    <source>
        <dbReference type="ARBA" id="ARBA00022840"/>
    </source>
</evidence>